<proteinExistence type="predicted"/>
<dbReference type="PANTHER" id="PTHR44591">
    <property type="entry name" value="STRESS RESPONSE REGULATOR PROTEIN 1"/>
    <property type="match status" value="1"/>
</dbReference>
<dbReference type="GO" id="GO:0000160">
    <property type="term" value="P:phosphorelay signal transduction system"/>
    <property type="evidence" value="ECO:0007669"/>
    <property type="project" value="InterPro"/>
</dbReference>
<dbReference type="CDD" id="cd00156">
    <property type="entry name" value="REC"/>
    <property type="match status" value="1"/>
</dbReference>
<dbReference type="InterPro" id="IPR050595">
    <property type="entry name" value="Bact_response_regulator"/>
</dbReference>
<sequence>MAKILLVEDDPALRHILRNVLEIKGYHVQEADSKLSAEAILKSDSGIAVIILDLGLPPSPHTTVEGLAVIKSVIAQLHPAKIVVLTGQDEESSALAAIKEGAFDFLSKPSRSEAILNSVQRAVMFFENEKTLSDTEGLTRLQINARVADGLKAVREEAEEKLVRHVLKDTGFNVYQSAARLGLKRESIYYFLKKFGIKRDDG</sequence>
<dbReference type="Gene3D" id="1.10.10.60">
    <property type="entry name" value="Homeodomain-like"/>
    <property type="match status" value="1"/>
</dbReference>
<dbReference type="Pfam" id="PF00072">
    <property type="entry name" value="Response_reg"/>
    <property type="match status" value="1"/>
</dbReference>
<dbReference type="EMBL" id="NVVJ01000011">
    <property type="protein sequence ID" value="PCJ26459.1"/>
    <property type="molecule type" value="Genomic_DNA"/>
</dbReference>
<evidence type="ECO:0000313" key="5">
    <source>
        <dbReference type="Proteomes" id="UP000218327"/>
    </source>
</evidence>
<evidence type="ECO:0000313" key="4">
    <source>
        <dbReference type="EMBL" id="PCJ26459.1"/>
    </source>
</evidence>
<dbReference type="InterPro" id="IPR001789">
    <property type="entry name" value="Sig_transdc_resp-reg_receiver"/>
</dbReference>
<dbReference type="SMART" id="SM00448">
    <property type="entry name" value="REC"/>
    <property type="match status" value="1"/>
</dbReference>
<evidence type="ECO:0000259" key="3">
    <source>
        <dbReference type="PROSITE" id="PS50110"/>
    </source>
</evidence>
<dbReference type="Gene3D" id="3.40.50.2300">
    <property type="match status" value="1"/>
</dbReference>
<dbReference type="PROSITE" id="PS50110">
    <property type="entry name" value="RESPONSE_REGULATORY"/>
    <property type="match status" value="1"/>
</dbReference>
<comment type="caution">
    <text evidence="4">The sequence shown here is derived from an EMBL/GenBank/DDBJ whole genome shotgun (WGS) entry which is preliminary data.</text>
</comment>
<organism evidence="4 5">
    <name type="scientific">SAR86 cluster bacterium</name>
    <dbReference type="NCBI Taxonomy" id="2030880"/>
    <lineage>
        <taxon>Bacteria</taxon>
        <taxon>Pseudomonadati</taxon>
        <taxon>Pseudomonadota</taxon>
        <taxon>Gammaproteobacteria</taxon>
        <taxon>SAR86 cluster</taxon>
    </lineage>
</organism>
<name>A0A2A5B4K6_9GAMM</name>
<dbReference type="Proteomes" id="UP000218327">
    <property type="component" value="Unassembled WGS sequence"/>
</dbReference>
<reference evidence="5" key="1">
    <citation type="submission" date="2017-08" db="EMBL/GenBank/DDBJ databases">
        <title>A dynamic microbial community with high functional redundancy inhabits the cold, oxic subseafloor aquifer.</title>
        <authorList>
            <person name="Tully B.J."/>
            <person name="Wheat C.G."/>
            <person name="Glazer B.T."/>
            <person name="Huber J.A."/>
        </authorList>
    </citation>
    <scope>NUCLEOTIDE SEQUENCE [LARGE SCALE GENOMIC DNA]</scope>
</reference>
<keyword evidence="1 2" id="KW-0597">Phosphoprotein</keyword>
<dbReference type="SUPFAM" id="SSF52172">
    <property type="entry name" value="CheY-like"/>
    <property type="match status" value="1"/>
</dbReference>
<dbReference type="SUPFAM" id="SSF46689">
    <property type="entry name" value="Homeodomain-like"/>
    <property type="match status" value="1"/>
</dbReference>
<evidence type="ECO:0000256" key="1">
    <source>
        <dbReference type="ARBA" id="ARBA00022553"/>
    </source>
</evidence>
<protein>
    <submittedName>
        <fullName evidence="4">Fis family transcriptional regulator</fullName>
    </submittedName>
</protein>
<dbReference type="GO" id="GO:0043565">
    <property type="term" value="F:sequence-specific DNA binding"/>
    <property type="evidence" value="ECO:0007669"/>
    <property type="project" value="InterPro"/>
</dbReference>
<accession>A0A2A5B4K6</accession>
<dbReference type="Pfam" id="PF02954">
    <property type="entry name" value="HTH_8"/>
    <property type="match status" value="1"/>
</dbReference>
<gene>
    <name evidence="4" type="ORF">COA96_05175</name>
</gene>
<feature type="modified residue" description="4-aspartylphosphate" evidence="2">
    <location>
        <position position="53"/>
    </location>
</feature>
<dbReference type="PRINTS" id="PR01590">
    <property type="entry name" value="HTHFIS"/>
</dbReference>
<dbReference type="PANTHER" id="PTHR44591:SF3">
    <property type="entry name" value="RESPONSE REGULATORY DOMAIN-CONTAINING PROTEIN"/>
    <property type="match status" value="1"/>
</dbReference>
<dbReference type="InterPro" id="IPR011006">
    <property type="entry name" value="CheY-like_superfamily"/>
</dbReference>
<evidence type="ECO:0000256" key="2">
    <source>
        <dbReference type="PROSITE-ProRule" id="PRU00169"/>
    </source>
</evidence>
<dbReference type="AlphaFoldDB" id="A0A2A5B4K6"/>
<dbReference type="InterPro" id="IPR002197">
    <property type="entry name" value="HTH_Fis"/>
</dbReference>
<feature type="domain" description="Response regulatory" evidence="3">
    <location>
        <begin position="3"/>
        <end position="123"/>
    </location>
</feature>
<dbReference type="InterPro" id="IPR009057">
    <property type="entry name" value="Homeodomain-like_sf"/>
</dbReference>